<evidence type="ECO:0008006" key="3">
    <source>
        <dbReference type="Google" id="ProtNLM"/>
    </source>
</evidence>
<evidence type="ECO:0000313" key="1">
    <source>
        <dbReference type="EMBL" id="KAI0520516.1"/>
    </source>
</evidence>
<accession>A0A8T3BWP0</accession>
<name>A0A8T3BWP0_DENNO</name>
<proteinExistence type="predicted"/>
<dbReference type="InterPro" id="IPR036047">
    <property type="entry name" value="F-box-like_dom_sf"/>
</dbReference>
<dbReference type="SUPFAM" id="SSF81383">
    <property type="entry name" value="F-box domain"/>
    <property type="match status" value="1"/>
</dbReference>
<dbReference type="InterPro" id="IPR055336">
    <property type="entry name" value="At4g00755-like"/>
</dbReference>
<dbReference type="AlphaFoldDB" id="A0A8T3BWP0"/>
<organism evidence="1 2">
    <name type="scientific">Dendrobium nobile</name>
    <name type="common">Orchid</name>
    <dbReference type="NCBI Taxonomy" id="94219"/>
    <lineage>
        <taxon>Eukaryota</taxon>
        <taxon>Viridiplantae</taxon>
        <taxon>Streptophyta</taxon>
        <taxon>Embryophyta</taxon>
        <taxon>Tracheophyta</taxon>
        <taxon>Spermatophyta</taxon>
        <taxon>Magnoliopsida</taxon>
        <taxon>Liliopsida</taxon>
        <taxon>Asparagales</taxon>
        <taxon>Orchidaceae</taxon>
        <taxon>Epidendroideae</taxon>
        <taxon>Malaxideae</taxon>
        <taxon>Dendrobiinae</taxon>
        <taxon>Dendrobium</taxon>
    </lineage>
</organism>
<protein>
    <recommendedName>
        <fullName evidence="3">F-box protein</fullName>
    </recommendedName>
</protein>
<reference evidence="1" key="1">
    <citation type="journal article" date="2022" name="Front. Genet.">
        <title>Chromosome-Scale Assembly of the Dendrobium nobile Genome Provides Insights Into the Molecular Mechanism of the Biosynthesis of the Medicinal Active Ingredient of Dendrobium.</title>
        <authorList>
            <person name="Xu Q."/>
            <person name="Niu S.-C."/>
            <person name="Li K.-L."/>
            <person name="Zheng P.-J."/>
            <person name="Zhang X.-J."/>
            <person name="Jia Y."/>
            <person name="Liu Y."/>
            <person name="Niu Y.-X."/>
            <person name="Yu L.-H."/>
            <person name="Chen D.-F."/>
            <person name="Zhang G.-Q."/>
        </authorList>
    </citation>
    <scope>NUCLEOTIDE SEQUENCE</scope>
    <source>
        <tissue evidence="1">Leaf</tissue>
    </source>
</reference>
<dbReference type="EMBL" id="JAGYWB010000006">
    <property type="protein sequence ID" value="KAI0520516.1"/>
    <property type="molecule type" value="Genomic_DNA"/>
</dbReference>
<sequence>MEFCLDFVEWLGPDTASSVLMLLEDPADLVRASAVSRSWRRFVIENGFCKSFCTRICSEASNLRRVIESSSMQTSEVGSSAGAEWRSLEREHRVYSYLSHCMFSPVAKRDCILESICASSTDNIPDEGIENTLEPRDRVDMRPSYWSSGGQKNPEVPETLTYSLLSKLCVISEIKIQPFEAYFQYDNPIYSAKFVRFRMGYCTLPSETSDDGQISAGDNYKWIYVSPEFPMLQENALQSFKLPCPVLCIGGILQIELLGRVQAQEMDGLYYICVCHVEALGYSLTPQLDVEINTVGDEIILKYLPEAAACSSPGAQDSSSWHALKERIKHLQARARDGWHYPLISTFLGAMESDLEDDEPPLGYW</sequence>
<evidence type="ECO:0000313" key="2">
    <source>
        <dbReference type="Proteomes" id="UP000829196"/>
    </source>
</evidence>
<gene>
    <name evidence="1" type="ORF">KFK09_007992</name>
</gene>
<comment type="caution">
    <text evidence="1">The sequence shown here is derived from an EMBL/GenBank/DDBJ whole genome shotgun (WGS) entry which is preliminary data.</text>
</comment>
<dbReference type="PANTHER" id="PTHR39741:SF2">
    <property type="entry name" value="F-BOX DOMAIN-CONTAINING PROTEIN"/>
    <property type="match status" value="1"/>
</dbReference>
<dbReference type="Proteomes" id="UP000829196">
    <property type="component" value="Unassembled WGS sequence"/>
</dbReference>
<dbReference type="OrthoDB" id="63379at2759"/>
<keyword evidence="2" id="KW-1185">Reference proteome</keyword>
<dbReference type="Gene3D" id="1.20.1280.50">
    <property type="match status" value="1"/>
</dbReference>
<dbReference type="PANTHER" id="PTHR39741">
    <property type="entry name" value="F-BOX DOMAIN CONTAINING PROTEIN, EXPRESSED"/>
    <property type="match status" value="1"/>
</dbReference>